<reference evidence="1" key="1">
    <citation type="submission" date="2023-07" db="EMBL/GenBank/DDBJ databases">
        <authorList>
            <consortium name="CYATHOMIX"/>
        </authorList>
    </citation>
    <scope>NUCLEOTIDE SEQUENCE</scope>
    <source>
        <strain evidence="1">N/A</strain>
    </source>
</reference>
<proteinExistence type="predicted"/>
<evidence type="ECO:0000313" key="1">
    <source>
        <dbReference type="EMBL" id="CAJ0596459.1"/>
    </source>
</evidence>
<comment type="caution">
    <text evidence="1">The sequence shown here is derived from an EMBL/GenBank/DDBJ whole genome shotgun (WGS) entry which is preliminary data.</text>
</comment>
<feature type="non-terminal residue" evidence="1">
    <location>
        <position position="483"/>
    </location>
</feature>
<sequence>MSADYDLTEIFNGHMKFVGYAFVLIQIARKDPKHMNRVMFKNVHGKYIPATKEDIMEALDISASTFNRDNHVVTSLYINPCACMPAKGIDIEQFGMFQDVLENFMGAAEYKDMSEIWDGYDCSAAKVQMKKIGNMSKEEIYELDRQQIALRYGLILPETLIQEQEQTADYASMTQDEQLTAFISNVYDGVQPLSFKDYRHHVTRLEPETENIFYMVQPAKDGAEMHCADAVAENRYVSLDIDVKENGSSIPDERLEDLESIKNELMEIISRLPEPASIVRTRNGWQMLWKMNSAMADEEWKAAQDAVAAMVPGLADLNAVKKGGILRYPGSVHKKNGTAAYDVTLCHLSSNEYDYSDFIKQAEAVAEKNITADFVEAHPELFTKPEKTTRSSASKNKVHKTDIDTNDRIECVKRLMPLDIHRPAMRFDTAEEAKDYIKRQDIVEFLQLEPLATGSFNCIFHADSHPSAFVTTDGEYSALIPLL</sequence>
<organism evidence="1 2">
    <name type="scientific">Cylicocyclus nassatus</name>
    <name type="common">Nematode worm</name>
    <dbReference type="NCBI Taxonomy" id="53992"/>
    <lineage>
        <taxon>Eukaryota</taxon>
        <taxon>Metazoa</taxon>
        <taxon>Ecdysozoa</taxon>
        <taxon>Nematoda</taxon>
        <taxon>Chromadorea</taxon>
        <taxon>Rhabditida</taxon>
        <taxon>Rhabditina</taxon>
        <taxon>Rhabditomorpha</taxon>
        <taxon>Strongyloidea</taxon>
        <taxon>Strongylidae</taxon>
        <taxon>Cylicocyclus</taxon>
    </lineage>
</organism>
<name>A0AA36GQU4_CYLNA</name>
<keyword evidence="2" id="KW-1185">Reference proteome</keyword>
<dbReference type="AlphaFoldDB" id="A0AA36GQU4"/>
<accession>A0AA36GQU4</accession>
<dbReference type="Proteomes" id="UP001176961">
    <property type="component" value="Unassembled WGS sequence"/>
</dbReference>
<evidence type="ECO:0000313" key="2">
    <source>
        <dbReference type="Proteomes" id="UP001176961"/>
    </source>
</evidence>
<protein>
    <submittedName>
        <fullName evidence="1">Uncharacterized protein</fullName>
    </submittedName>
</protein>
<dbReference type="EMBL" id="CATQJL010000147">
    <property type="protein sequence ID" value="CAJ0596459.1"/>
    <property type="molecule type" value="Genomic_DNA"/>
</dbReference>
<gene>
    <name evidence="1" type="ORF">CYNAS_LOCUS8442</name>
</gene>